<dbReference type="EMBL" id="BK015479">
    <property type="protein sequence ID" value="DAE08906.1"/>
    <property type="molecule type" value="Genomic_DNA"/>
</dbReference>
<evidence type="ECO:0000313" key="1">
    <source>
        <dbReference type="EMBL" id="DAE08906.1"/>
    </source>
</evidence>
<protein>
    <submittedName>
        <fullName evidence="1">Uncharacterized protein</fullName>
    </submittedName>
</protein>
<organism evidence="1">
    <name type="scientific">Siphoviridae sp. ctDiR9</name>
    <dbReference type="NCBI Taxonomy" id="2825388"/>
    <lineage>
        <taxon>Viruses</taxon>
        <taxon>Duplodnaviria</taxon>
        <taxon>Heunggongvirae</taxon>
        <taxon>Uroviricota</taxon>
        <taxon>Caudoviricetes</taxon>
    </lineage>
</organism>
<name>A0A8S5PPX5_9CAUD</name>
<sequence>MDFKQQYFIIWSEAWQFHKQFAGMAGSDKDWEKLVQISEEIMKKHEKEPQANFMKSLLLAVVAEIERADKQKKEGAEDGTHVELE</sequence>
<reference evidence="1" key="1">
    <citation type="journal article" date="2021" name="Proc. Natl. Acad. Sci. U.S.A.">
        <title>A Catalog of Tens of Thousands of Viruses from Human Metagenomes Reveals Hidden Associations with Chronic Diseases.</title>
        <authorList>
            <person name="Tisza M.J."/>
            <person name="Buck C.B."/>
        </authorList>
    </citation>
    <scope>NUCLEOTIDE SEQUENCE</scope>
    <source>
        <strain evidence="1">CtDiR9</strain>
    </source>
</reference>
<accession>A0A8S5PPX5</accession>
<proteinExistence type="predicted"/>